<feature type="transmembrane region" description="Helical" evidence="1">
    <location>
        <begin position="512"/>
        <end position="534"/>
    </location>
</feature>
<protein>
    <recommendedName>
        <fullName evidence="3">Tetratricopeptide repeat protein</fullName>
    </recommendedName>
</protein>
<dbReference type="InterPro" id="IPR011990">
    <property type="entry name" value="TPR-like_helical_dom_sf"/>
</dbReference>
<feature type="transmembrane region" description="Helical" evidence="1">
    <location>
        <begin position="410"/>
        <end position="427"/>
    </location>
</feature>
<keyword evidence="1" id="KW-0472">Membrane</keyword>
<comment type="caution">
    <text evidence="2">The sequence shown here is derived from an EMBL/GenBank/DDBJ whole genome shotgun (WGS) entry which is preliminary data.</text>
</comment>
<organism evidence="2">
    <name type="scientific">candidate division WOR-3 bacterium</name>
    <dbReference type="NCBI Taxonomy" id="2052148"/>
    <lineage>
        <taxon>Bacteria</taxon>
        <taxon>Bacteria division WOR-3</taxon>
    </lineage>
</organism>
<sequence>MVFILPFLLSFNNEFQNFINSPKSESIFISLMHDKTKIVEYKDDPLILWFWRSKTNDTKVDSFLKDIPMPRNFYLSGVLRWEAKEAKNLAEKYNKLKLAIHFDSLSIENFLSLISLGISNRKMDFLKSAFSLPIFSDFRNQIFLLGNFAILFILTLFFTTILFILTKLIYYLPVLSHRFDPMKHNVFKGIIGFALLLIPALILRNFYLALIVYSIILTLIFNKREKNWLRIHLILIFVFSIAISMFNFVPFLKGNDRVYHMYQMLALDSDIRINPETKIEKEVLAYALKKQGSYDEAMTVYEDLYYNQHIQSVDVINNLANLYTIYDEDERAEELYRKAMYSDRGEPYFNLALLKFKKIEYLAAGEFMEEARKRGFVSVSKEPVDIVPNTKDFYSLLITKNLNNSGFVKLKYLLIILAIFFITFIPFKISPPYYCAICGRAVCKECAEETGEEFYCRQCQNKLNATKNEEIEGELKDALGKSKRLSKKILAIVLNIILPGAGLIYRDRNFSGLIISFFAIMVYTPLLLKPYFVAPSGWISFPLNPILFVIALFVLILCYLISFIAIFGGSDAD</sequence>
<accession>A0A7C6EJ36</accession>
<reference evidence="2" key="1">
    <citation type="journal article" date="2020" name="mSystems">
        <title>Genome- and Community-Level Interaction Insights into Carbon Utilization and Element Cycling Functions of Hydrothermarchaeota in Hydrothermal Sediment.</title>
        <authorList>
            <person name="Zhou Z."/>
            <person name="Liu Y."/>
            <person name="Xu W."/>
            <person name="Pan J."/>
            <person name="Luo Z.H."/>
            <person name="Li M."/>
        </authorList>
    </citation>
    <scope>NUCLEOTIDE SEQUENCE [LARGE SCALE GENOMIC DNA]</scope>
    <source>
        <strain evidence="2">SpSt-783</strain>
    </source>
</reference>
<feature type="transmembrane region" description="Helical" evidence="1">
    <location>
        <begin position="489"/>
        <end position="506"/>
    </location>
</feature>
<evidence type="ECO:0000313" key="2">
    <source>
        <dbReference type="EMBL" id="HHS62068.1"/>
    </source>
</evidence>
<dbReference type="SUPFAM" id="SSF48452">
    <property type="entry name" value="TPR-like"/>
    <property type="match status" value="1"/>
</dbReference>
<evidence type="ECO:0008006" key="3">
    <source>
        <dbReference type="Google" id="ProtNLM"/>
    </source>
</evidence>
<gene>
    <name evidence="2" type="ORF">ENV70_00425</name>
</gene>
<evidence type="ECO:0000256" key="1">
    <source>
        <dbReference type="SAM" id="Phobius"/>
    </source>
</evidence>
<feature type="transmembrane region" description="Helical" evidence="1">
    <location>
        <begin position="546"/>
        <end position="567"/>
    </location>
</feature>
<proteinExistence type="predicted"/>
<dbReference type="Gene3D" id="1.25.40.10">
    <property type="entry name" value="Tetratricopeptide repeat domain"/>
    <property type="match status" value="1"/>
</dbReference>
<feature type="transmembrane region" description="Helical" evidence="1">
    <location>
        <begin position="233"/>
        <end position="252"/>
    </location>
</feature>
<keyword evidence="1" id="KW-1133">Transmembrane helix</keyword>
<dbReference type="EMBL" id="DTHJ01000008">
    <property type="protein sequence ID" value="HHS62068.1"/>
    <property type="molecule type" value="Genomic_DNA"/>
</dbReference>
<feature type="transmembrane region" description="Helical" evidence="1">
    <location>
        <begin position="142"/>
        <end position="170"/>
    </location>
</feature>
<name>A0A7C6EJ36_UNCW3</name>
<keyword evidence="1" id="KW-0812">Transmembrane</keyword>
<dbReference type="AlphaFoldDB" id="A0A7C6EJ36"/>
<feature type="transmembrane region" description="Helical" evidence="1">
    <location>
        <begin position="190"/>
        <end position="221"/>
    </location>
</feature>